<dbReference type="InterPro" id="IPR050090">
    <property type="entry name" value="Tyrosine_recombinase_XerCD"/>
</dbReference>
<dbReference type="InterPro" id="IPR002104">
    <property type="entry name" value="Integrase_catalytic"/>
</dbReference>
<reference evidence="6" key="1">
    <citation type="journal article" date="2019" name="Int. J. Syst. Evol. Microbiol.">
        <title>The Global Catalogue of Microorganisms (GCM) 10K type strain sequencing project: providing services to taxonomists for standard genome sequencing and annotation.</title>
        <authorList>
            <consortium name="The Broad Institute Genomics Platform"/>
            <consortium name="The Broad Institute Genome Sequencing Center for Infectious Disease"/>
            <person name="Wu L."/>
            <person name="Ma J."/>
        </authorList>
    </citation>
    <scope>NUCLEOTIDE SEQUENCE [LARGE SCALE GENOMIC DNA]</scope>
    <source>
        <strain evidence="6">JCM 17705</strain>
    </source>
</reference>
<dbReference type="Pfam" id="PF13102">
    <property type="entry name" value="Phage_int_SAM_5"/>
    <property type="match status" value="1"/>
</dbReference>
<feature type="domain" description="Tyr recombinase" evidence="4">
    <location>
        <begin position="196"/>
        <end position="363"/>
    </location>
</feature>
<evidence type="ECO:0000256" key="1">
    <source>
        <dbReference type="ARBA" id="ARBA00008857"/>
    </source>
</evidence>
<dbReference type="PANTHER" id="PTHR30349:SF64">
    <property type="entry name" value="PROPHAGE INTEGRASE INTD-RELATED"/>
    <property type="match status" value="1"/>
</dbReference>
<gene>
    <name evidence="5" type="ORF">GCM10023149_50420</name>
</gene>
<keyword evidence="3" id="KW-0233">DNA recombination</keyword>
<sequence length="372" mass="43128">MNVKLRKRLLATGKNSLFLDYYPGFLHPDTGKLTRFEFLDLHTFENPKNEIERNHNRQTNALAENVRAMRQLEVQNKRFGFISDEKRNGSFVDYFRKAAAKNVGSNFDNWQMGVRYFISYAGEDFRFSDLTLSFCEEYRDYMLSGPSINRRKKPISVNTAVSYFGKFRAMLKPAFKAQLITTNLREMVDGIKSEETHREHLSLTEFKRLIRTKSANQDYKKAAIFSCLTGLRFSDINALKWGQLRGEEGEYEVQFRQEKTTGAELLPISDQAFQLLGERMDDDNRIFGGLNYNSVRTWLPEWLKGGGITKKITFHCFRHTYATLQLAAGTDIYTVSKMLGHRNVKTTQIYTKVVDEKKREAANRIVVSIEGF</sequence>
<evidence type="ECO:0000256" key="2">
    <source>
        <dbReference type="ARBA" id="ARBA00023125"/>
    </source>
</evidence>
<dbReference type="InterPro" id="IPR010998">
    <property type="entry name" value="Integrase_recombinase_N"/>
</dbReference>
<dbReference type="Pfam" id="PF17293">
    <property type="entry name" value="Arm-DNA-bind_5"/>
    <property type="match status" value="1"/>
</dbReference>
<accession>A0ABP8HID4</accession>
<dbReference type="RefSeq" id="WP_345213995.1">
    <property type="nucleotide sequence ID" value="NZ_BAABFT010000023.1"/>
</dbReference>
<comment type="caution">
    <text evidence="5">The sequence shown here is derived from an EMBL/GenBank/DDBJ whole genome shotgun (WGS) entry which is preliminary data.</text>
</comment>
<evidence type="ECO:0000256" key="3">
    <source>
        <dbReference type="ARBA" id="ARBA00023172"/>
    </source>
</evidence>
<proteinExistence type="inferred from homology"/>
<dbReference type="Proteomes" id="UP001500582">
    <property type="component" value="Unassembled WGS sequence"/>
</dbReference>
<evidence type="ECO:0000313" key="6">
    <source>
        <dbReference type="Proteomes" id="UP001500582"/>
    </source>
</evidence>
<dbReference type="PANTHER" id="PTHR30349">
    <property type="entry name" value="PHAGE INTEGRASE-RELATED"/>
    <property type="match status" value="1"/>
</dbReference>
<dbReference type="CDD" id="cd01185">
    <property type="entry name" value="INTN1_C_like"/>
    <property type="match status" value="1"/>
</dbReference>
<name>A0ABP8HID4_9SPHI</name>
<evidence type="ECO:0000259" key="4">
    <source>
        <dbReference type="PROSITE" id="PS51898"/>
    </source>
</evidence>
<evidence type="ECO:0000313" key="5">
    <source>
        <dbReference type="EMBL" id="GAA4339616.1"/>
    </source>
</evidence>
<dbReference type="InterPro" id="IPR025269">
    <property type="entry name" value="SAM-like_dom"/>
</dbReference>
<dbReference type="Gene3D" id="1.10.150.130">
    <property type="match status" value="1"/>
</dbReference>
<dbReference type="InterPro" id="IPR035386">
    <property type="entry name" value="Arm-DNA-bind_5"/>
</dbReference>
<dbReference type="Pfam" id="PF00589">
    <property type="entry name" value="Phage_integrase"/>
    <property type="match status" value="1"/>
</dbReference>
<dbReference type="Gene3D" id="1.10.443.10">
    <property type="entry name" value="Intergrase catalytic core"/>
    <property type="match status" value="1"/>
</dbReference>
<dbReference type="PROSITE" id="PS51898">
    <property type="entry name" value="TYR_RECOMBINASE"/>
    <property type="match status" value="1"/>
</dbReference>
<dbReference type="EMBL" id="BAABFT010000023">
    <property type="protein sequence ID" value="GAA4339616.1"/>
    <property type="molecule type" value="Genomic_DNA"/>
</dbReference>
<dbReference type="InterPro" id="IPR011010">
    <property type="entry name" value="DNA_brk_join_enz"/>
</dbReference>
<keyword evidence="2" id="KW-0238">DNA-binding</keyword>
<organism evidence="5 6">
    <name type="scientific">Mucilaginibacter gynuensis</name>
    <dbReference type="NCBI Taxonomy" id="1302236"/>
    <lineage>
        <taxon>Bacteria</taxon>
        <taxon>Pseudomonadati</taxon>
        <taxon>Bacteroidota</taxon>
        <taxon>Sphingobacteriia</taxon>
        <taxon>Sphingobacteriales</taxon>
        <taxon>Sphingobacteriaceae</taxon>
        <taxon>Mucilaginibacter</taxon>
    </lineage>
</organism>
<dbReference type="SUPFAM" id="SSF56349">
    <property type="entry name" value="DNA breaking-rejoining enzymes"/>
    <property type="match status" value="1"/>
</dbReference>
<protein>
    <submittedName>
        <fullName evidence="5">Site-specific integrase</fullName>
    </submittedName>
</protein>
<keyword evidence="6" id="KW-1185">Reference proteome</keyword>
<dbReference type="InterPro" id="IPR013762">
    <property type="entry name" value="Integrase-like_cat_sf"/>
</dbReference>
<comment type="similarity">
    <text evidence="1">Belongs to the 'phage' integrase family.</text>
</comment>